<dbReference type="Proteomes" id="UP001500457">
    <property type="component" value="Unassembled WGS sequence"/>
</dbReference>
<name>A0ABP9ECZ8_9PSEU</name>
<accession>A0ABP9ECZ8</accession>
<comment type="similarity">
    <text evidence="6">Belongs to the azoreductase type 1 family.</text>
</comment>
<reference evidence="9" key="1">
    <citation type="journal article" date="2019" name="Int. J. Syst. Evol. Microbiol.">
        <title>The Global Catalogue of Microorganisms (GCM) 10K type strain sequencing project: providing services to taxonomists for standard genome sequencing and annotation.</title>
        <authorList>
            <consortium name="The Broad Institute Genomics Platform"/>
            <consortium name="The Broad Institute Genome Sequencing Center for Infectious Disease"/>
            <person name="Wu L."/>
            <person name="Ma J."/>
        </authorList>
    </citation>
    <scope>NUCLEOTIDE SEQUENCE [LARGE SCALE GENOMIC DNA]</scope>
    <source>
        <strain evidence="9">JCM 17983</strain>
    </source>
</reference>
<feature type="binding site" evidence="6">
    <location>
        <begin position="15"/>
        <end position="17"/>
    </location>
    <ligand>
        <name>FMN</name>
        <dbReference type="ChEBI" id="CHEBI:58210"/>
    </ligand>
</feature>
<dbReference type="Gene3D" id="3.40.50.360">
    <property type="match status" value="1"/>
</dbReference>
<sequence>MTLFRLDSSIRTEGSVSREVADTLERAYLEHHPDDGVVRRDLRTDPVPADAWAAAALAGSTPEDQRTDEQRAAVDLARRLADEVDGADALVIATPLYNFGVSQHVKTWIDLLITDPRFAPGTSPLAGKPVTLVVVRGGGYGEGTPREGWDHATGWLVRILRDVWGGEVTLVEAELTLAEVVPAMAELRPLADQVRARAHELAGDAGRSMAKIVVSVPVG</sequence>
<evidence type="ECO:0000313" key="8">
    <source>
        <dbReference type="EMBL" id="GAA4875778.1"/>
    </source>
</evidence>
<keyword evidence="4 6" id="KW-0520">NAD</keyword>
<evidence type="ECO:0000256" key="4">
    <source>
        <dbReference type="ARBA" id="ARBA00023027"/>
    </source>
</evidence>
<dbReference type="InterPro" id="IPR029039">
    <property type="entry name" value="Flavoprotein-like_sf"/>
</dbReference>
<comment type="catalytic activity">
    <reaction evidence="5">
        <text>N,N-dimethyl-1,4-phenylenediamine + anthranilate + 2 NAD(+) = 2-(4-dimethylaminophenyl)diazenylbenzoate + 2 NADH + 2 H(+)</text>
        <dbReference type="Rhea" id="RHEA:55872"/>
        <dbReference type="ChEBI" id="CHEBI:15378"/>
        <dbReference type="ChEBI" id="CHEBI:15783"/>
        <dbReference type="ChEBI" id="CHEBI:16567"/>
        <dbReference type="ChEBI" id="CHEBI:57540"/>
        <dbReference type="ChEBI" id="CHEBI:57945"/>
        <dbReference type="ChEBI" id="CHEBI:71579"/>
        <dbReference type="EC" id="1.7.1.17"/>
    </reaction>
    <physiologicalReaction direction="right-to-left" evidence="5">
        <dbReference type="Rhea" id="RHEA:55874"/>
    </physiologicalReaction>
</comment>
<evidence type="ECO:0000313" key="9">
    <source>
        <dbReference type="Proteomes" id="UP001500457"/>
    </source>
</evidence>
<keyword evidence="9" id="KW-1185">Reference proteome</keyword>
<dbReference type="RefSeq" id="WP_274232882.1">
    <property type="nucleotide sequence ID" value="NZ_BAABHQ010000006.1"/>
</dbReference>
<evidence type="ECO:0000259" key="7">
    <source>
        <dbReference type="Pfam" id="PF02525"/>
    </source>
</evidence>
<dbReference type="InterPro" id="IPR050104">
    <property type="entry name" value="FMN-dep_NADH:Q_OxRdtase_AzoR1"/>
</dbReference>
<organism evidence="8 9">
    <name type="scientific">Actinomycetospora straminea</name>
    <dbReference type="NCBI Taxonomy" id="663607"/>
    <lineage>
        <taxon>Bacteria</taxon>
        <taxon>Bacillati</taxon>
        <taxon>Actinomycetota</taxon>
        <taxon>Actinomycetes</taxon>
        <taxon>Pseudonocardiales</taxon>
        <taxon>Pseudonocardiaceae</taxon>
        <taxon>Actinomycetospora</taxon>
    </lineage>
</organism>
<evidence type="ECO:0000256" key="5">
    <source>
        <dbReference type="ARBA" id="ARBA00048542"/>
    </source>
</evidence>
<comment type="caution">
    <text evidence="6">Lacks conserved residue(s) required for the propagation of feature annotation.</text>
</comment>
<keyword evidence="3 6" id="KW-0560">Oxidoreductase</keyword>
<dbReference type="PANTHER" id="PTHR43741:SF4">
    <property type="entry name" value="FMN-DEPENDENT NADH:QUINONE OXIDOREDUCTASE"/>
    <property type="match status" value="1"/>
</dbReference>
<dbReference type="EC" id="1.7.1.17" evidence="6"/>
<evidence type="ECO:0000256" key="2">
    <source>
        <dbReference type="ARBA" id="ARBA00022643"/>
    </source>
</evidence>
<dbReference type="PANTHER" id="PTHR43741">
    <property type="entry name" value="FMN-DEPENDENT NADH-AZOREDUCTASE 1"/>
    <property type="match status" value="1"/>
</dbReference>
<comment type="function">
    <text evidence="6">Also exhibits azoreductase activity. Catalyzes the reductive cleavage of the azo bond in aromatic azo compounds to the corresponding amines.</text>
</comment>
<dbReference type="InterPro" id="IPR023048">
    <property type="entry name" value="NADH:quinone_OxRdtase_FMN_depd"/>
</dbReference>
<keyword evidence="1 6" id="KW-0285">Flavoprotein</keyword>
<evidence type="ECO:0000256" key="1">
    <source>
        <dbReference type="ARBA" id="ARBA00022630"/>
    </source>
</evidence>
<feature type="domain" description="Flavodoxin-like fold" evidence="7">
    <location>
        <begin position="1"/>
        <end position="161"/>
    </location>
</feature>
<dbReference type="EMBL" id="BAABHQ010000006">
    <property type="protein sequence ID" value="GAA4875778.1"/>
    <property type="molecule type" value="Genomic_DNA"/>
</dbReference>
<comment type="subunit">
    <text evidence="6">Homodimer.</text>
</comment>
<feature type="binding site" evidence="6">
    <location>
        <position position="9"/>
    </location>
    <ligand>
        <name>FMN</name>
        <dbReference type="ChEBI" id="CHEBI:58210"/>
    </ligand>
</feature>
<keyword evidence="2 6" id="KW-0288">FMN</keyword>
<dbReference type="InterPro" id="IPR003680">
    <property type="entry name" value="Flavodoxin_fold"/>
</dbReference>
<dbReference type="SUPFAM" id="SSF52218">
    <property type="entry name" value="Flavoproteins"/>
    <property type="match status" value="1"/>
</dbReference>
<comment type="function">
    <text evidence="6">Quinone reductase that provides resistance to thiol-specific stress caused by electrophilic quinones.</text>
</comment>
<gene>
    <name evidence="6" type="primary">azoR</name>
    <name evidence="8" type="ORF">GCM10023203_27490</name>
</gene>
<evidence type="ECO:0000256" key="3">
    <source>
        <dbReference type="ARBA" id="ARBA00023002"/>
    </source>
</evidence>
<protein>
    <recommendedName>
        <fullName evidence="6">FMN dependent NADH:quinone oxidoreductase</fullName>
        <ecNumber evidence="6">1.6.5.-</ecNumber>
    </recommendedName>
    <alternativeName>
        <fullName evidence="6">Azo-dye reductase</fullName>
    </alternativeName>
    <alternativeName>
        <fullName evidence="6">FMN-dependent NADH-azo compound oxidoreductase</fullName>
    </alternativeName>
    <alternativeName>
        <fullName evidence="6">FMN-dependent NADH-azoreductase</fullName>
        <ecNumber evidence="6">1.7.1.17</ecNumber>
    </alternativeName>
</protein>
<dbReference type="Pfam" id="PF02525">
    <property type="entry name" value="Flavodoxin_2"/>
    <property type="match status" value="1"/>
</dbReference>
<comment type="cofactor">
    <cofactor evidence="6">
        <name>FMN</name>
        <dbReference type="ChEBI" id="CHEBI:58210"/>
    </cofactor>
    <text evidence="6">Binds 1 FMN per subunit.</text>
</comment>
<dbReference type="HAMAP" id="MF_01216">
    <property type="entry name" value="Azoreductase_type1"/>
    <property type="match status" value="1"/>
</dbReference>
<comment type="catalytic activity">
    <reaction evidence="6">
        <text>2 a quinone + NADH + H(+) = 2 a 1,4-benzosemiquinone + NAD(+)</text>
        <dbReference type="Rhea" id="RHEA:65952"/>
        <dbReference type="ChEBI" id="CHEBI:15378"/>
        <dbReference type="ChEBI" id="CHEBI:57540"/>
        <dbReference type="ChEBI" id="CHEBI:57945"/>
        <dbReference type="ChEBI" id="CHEBI:132124"/>
        <dbReference type="ChEBI" id="CHEBI:134225"/>
    </reaction>
</comment>
<evidence type="ECO:0000256" key="6">
    <source>
        <dbReference type="HAMAP-Rule" id="MF_01216"/>
    </source>
</evidence>
<proteinExistence type="inferred from homology"/>
<comment type="caution">
    <text evidence="8">The sequence shown here is derived from an EMBL/GenBank/DDBJ whole genome shotgun (WGS) entry which is preliminary data.</text>
</comment>
<dbReference type="EC" id="1.6.5.-" evidence="6"/>